<comment type="caution">
    <text evidence="4">The sequence shown here is derived from an EMBL/GenBank/DDBJ whole genome shotgun (WGS) entry which is preliminary data.</text>
</comment>
<sequence>MKATGVVVEHNPFHNGHAYHIEQARQSSGADIVVAVMSGNFLQRGEPALVDKWTRAGMSLANGVDLVVELPYRYATASATEFAAGSIHLLEQLGCSSFVFGSEHGKIQSFLDTYHLIHSNRDKYNHAIRQSLQAGNSYPMALQHAFLAVAQDSNEFVDLSQPNNILGYHYVEAALSQSYSIQPLTIERIGAGYHDFIRQGQSIASATGIRHALFEMMEIPGEFVPKETLQALTGWYEHYQQYGSWEQFWPRLRYAILSNSPEQLRNIAEVSEGIEHAIQKHALVSATYSEFMHRLKSKRYTWTRLQRMMTHIYTGFQESSRTTTLPDAVRLLGRTDKGQQYLGQIKKDCPLPIVSRLASSSSEFLRQDTKASDLYYLGYESGEVHELVGSEFKRLPLKI</sequence>
<dbReference type="GO" id="GO:0006400">
    <property type="term" value="P:tRNA modification"/>
    <property type="evidence" value="ECO:0007669"/>
    <property type="project" value="UniProtKB-UniRule"/>
</dbReference>
<keyword evidence="5" id="KW-1185">Reference proteome</keyword>
<dbReference type="Proteomes" id="UP000217065">
    <property type="component" value="Unassembled WGS sequence"/>
</dbReference>
<dbReference type="GO" id="GO:0005737">
    <property type="term" value="C:cytoplasm"/>
    <property type="evidence" value="ECO:0007669"/>
    <property type="project" value="UniProtKB-SubCell"/>
</dbReference>
<dbReference type="Gene3D" id="3.40.50.620">
    <property type="entry name" value="HUPs"/>
    <property type="match status" value="1"/>
</dbReference>
<dbReference type="PANTHER" id="PTHR37825:SF1">
    <property type="entry name" value="TRNA(MET) CYTIDINE ACETATE LIGASE"/>
    <property type="match status" value="1"/>
</dbReference>
<evidence type="ECO:0000256" key="1">
    <source>
        <dbReference type="ARBA" id="ARBA00022598"/>
    </source>
</evidence>
<dbReference type="GO" id="GO:0000049">
    <property type="term" value="F:tRNA binding"/>
    <property type="evidence" value="ECO:0007669"/>
    <property type="project" value="UniProtKB-KW"/>
</dbReference>
<feature type="binding site" evidence="3">
    <location>
        <begin position="7"/>
        <end position="20"/>
    </location>
    <ligand>
        <name>ATP</name>
        <dbReference type="ChEBI" id="CHEBI:30616"/>
    </ligand>
</feature>
<dbReference type="AlphaFoldDB" id="A0A264W6I1"/>
<comment type="similarity">
    <text evidence="3">Belongs to the TmcAL family.</text>
</comment>
<feature type="binding site" evidence="3">
    <location>
        <begin position="188"/>
        <end position="189"/>
    </location>
    <ligand>
        <name>ATP</name>
        <dbReference type="ChEBI" id="CHEBI:30616"/>
    </ligand>
</feature>
<feature type="binding site" evidence="3">
    <location>
        <position position="163"/>
    </location>
    <ligand>
        <name>ATP</name>
        <dbReference type="ChEBI" id="CHEBI:30616"/>
    </ligand>
</feature>
<accession>A0A264W6I1</accession>
<protein>
    <recommendedName>
        <fullName evidence="3">tRNA(Met) cytidine acetate ligase</fullName>
        <ecNumber evidence="3">6.3.4.-</ecNumber>
    </recommendedName>
</protein>
<dbReference type="InterPro" id="IPR014729">
    <property type="entry name" value="Rossmann-like_a/b/a_fold"/>
</dbReference>
<keyword evidence="2 3" id="KW-0819">tRNA processing</keyword>
<evidence type="ECO:0000313" key="5">
    <source>
        <dbReference type="Proteomes" id="UP000217065"/>
    </source>
</evidence>
<comment type="function">
    <text evidence="3">Catalyzes the formation of N(4)-acetylcytidine (ac(4)C) at the wobble position of elongator tRNA(Met), using acetate and ATP as substrates. First activates an acetate ion to form acetyladenylate (Ac-AMP) and then transfers the acetyl group to tRNA to form ac(4)C34.</text>
</comment>
<comment type="subcellular location">
    <subcellularLocation>
        <location evidence="3">Cytoplasm</location>
    </subcellularLocation>
</comment>
<reference evidence="4 5" key="1">
    <citation type="submission" date="2017-07" db="EMBL/GenBank/DDBJ databases">
        <title>Tetzosporium hominis gen.nov. sp.nov.</title>
        <authorList>
            <person name="Tetz G."/>
            <person name="Tetz V."/>
        </authorList>
    </citation>
    <scope>NUCLEOTIDE SEQUENCE [LARGE SCALE GENOMIC DNA]</scope>
    <source>
        <strain evidence="4 5">VT-49</strain>
    </source>
</reference>
<dbReference type="SUPFAM" id="SSF52374">
    <property type="entry name" value="Nucleotidylyl transferase"/>
    <property type="match status" value="1"/>
</dbReference>
<dbReference type="Pfam" id="PF05636">
    <property type="entry name" value="HIGH_NTase1"/>
    <property type="match status" value="1"/>
</dbReference>
<comment type="catalytic activity">
    <reaction evidence="3">
        <text>cytidine(34) in elongator tRNA(Met) + acetate + ATP = N(4)-acetylcytidine(34) in elongator tRNA(Met) + AMP + diphosphate</text>
        <dbReference type="Rhea" id="RHEA:58144"/>
        <dbReference type="Rhea" id="RHEA-COMP:10693"/>
        <dbReference type="Rhea" id="RHEA-COMP:10694"/>
        <dbReference type="ChEBI" id="CHEBI:30089"/>
        <dbReference type="ChEBI" id="CHEBI:30616"/>
        <dbReference type="ChEBI" id="CHEBI:33019"/>
        <dbReference type="ChEBI" id="CHEBI:74900"/>
        <dbReference type="ChEBI" id="CHEBI:82748"/>
        <dbReference type="ChEBI" id="CHEBI:456215"/>
    </reaction>
</comment>
<keyword evidence="3" id="KW-0820">tRNA-binding</keyword>
<keyword evidence="3" id="KW-0694">RNA-binding</keyword>
<feature type="binding site" evidence="3">
    <location>
        <position position="101"/>
    </location>
    <ligand>
        <name>ATP</name>
        <dbReference type="ChEBI" id="CHEBI:30616"/>
    </ligand>
</feature>
<evidence type="ECO:0000256" key="2">
    <source>
        <dbReference type="ARBA" id="ARBA00022694"/>
    </source>
</evidence>
<evidence type="ECO:0000256" key="3">
    <source>
        <dbReference type="HAMAP-Rule" id="MF_01539"/>
    </source>
</evidence>
<name>A0A264W6I1_9BACL</name>
<dbReference type="InterPro" id="IPR008513">
    <property type="entry name" value="tRNA(Met)_cyd_acetate_ligase"/>
</dbReference>
<gene>
    <name evidence="3" type="primary">tmcAL</name>
    <name evidence="4" type="ORF">CF394_01875</name>
</gene>
<dbReference type="OrthoDB" id="9769796at2"/>
<dbReference type="NCBIfam" id="NF010191">
    <property type="entry name" value="PRK13670.1"/>
    <property type="match status" value="1"/>
</dbReference>
<dbReference type="HAMAP" id="MF_01539">
    <property type="entry name" value="TmcAL"/>
    <property type="match status" value="1"/>
</dbReference>
<dbReference type="GO" id="GO:0005524">
    <property type="term" value="F:ATP binding"/>
    <property type="evidence" value="ECO:0007669"/>
    <property type="project" value="UniProtKB-KW"/>
</dbReference>
<dbReference type="PANTHER" id="PTHR37825">
    <property type="entry name" value="TRNA(MET) CYTIDINE ACETATE LIGASE"/>
    <property type="match status" value="1"/>
</dbReference>
<dbReference type="RefSeq" id="WP_094941569.1">
    <property type="nucleotide sequence ID" value="NZ_NOKQ01000134.1"/>
</dbReference>
<dbReference type="EC" id="6.3.4.-" evidence="3"/>
<proteinExistence type="inferred from homology"/>
<dbReference type="GO" id="GO:0016879">
    <property type="term" value="F:ligase activity, forming carbon-nitrogen bonds"/>
    <property type="evidence" value="ECO:0007669"/>
    <property type="project" value="UniProtKB-UniRule"/>
</dbReference>
<dbReference type="EMBL" id="NOKQ01000134">
    <property type="protein sequence ID" value="OZS79190.1"/>
    <property type="molecule type" value="Genomic_DNA"/>
</dbReference>
<keyword evidence="3" id="KW-0547">Nucleotide-binding</keyword>
<keyword evidence="1 3" id="KW-0436">Ligase</keyword>
<organism evidence="4 5">
    <name type="scientific">Tetzosporium hominis</name>
    <dbReference type="NCBI Taxonomy" id="2020506"/>
    <lineage>
        <taxon>Bacteria</taxon>
        <taxon>Bacillati</taxon>
        <taxon>Bacillota</taxon>
        <taxon>Bacilli</taxon>
        <taxon>Bacillales</taxon>
        <taxon>Caryophanaceae</taxon>
        <taxon>Tetzosporium</taxon>
    </lineage>
</organism>
<evidence type="ECO:0000313" key="4">
    <source>
        <dbReference type="EMBL" id="OZS79190.1"/>
    </source>
</evidence>
<keyword evidence="3" id="KW-0067">ATP-binding</keyword>
<keyword evidence="3" id="KW-0963">Cytoplasm</keyword>